<comment type="caution">
    <text evidence="3">The sequence shown here is derived from an EMBL/GenBank/DDBJ whole genome shotgun (WGS) entry which is preliminary data.</text>
</comment>
<sequence>MQKEISEARAMVDKAEQSLTDGGRDASTETRNEMINKDQERLESVKAAAISAVIGTLAELSISLTHVSSNSELILPLAITFVSCALFGVTFRYAIRRDLDNFQLKSGTSAAFGFVKGVGSWTPLELDINSILSHAFSGAVYVSESLLVFLFAGVALDFFIKLRILSPFPIDPSVPKT</sequence>
<keyword evidence="4" id="KW-1185">Reference proteome</keyword>
<keyword evidence="2" id="KW-1133">Transmembrane helix</keyword>
<dbReference type="EMBL" id="JACGWL010000013">
    <property type="protein sequence ID" value="KAK4389885.1"/>
    <property type="molecule type" value="Genomic_DNA"/>
</dbReference>
<accession>A0AAE2BLM4</accession>
<dbReference type="Proteomes" id="UP001289374">
    <property type="component" value="Unassembled WGS sequence"/>
</dbReference>
<evidence type="ECO:0000313" key="4">
    <source>
        <dbReference type="Proteomes" id="UP001289374"/>
    </source>
</evidence>
<keyword evidence="2" id="KW-0812">Transmembrane</keyword>
<evidence type="ECO:0000313" key="3">
    <source>
        <dbReference type="EMBL" id="KAK4389885.1"/>
    </source>
</evidence>
<dbReference type="PANTHER" id="PTHR36383">
    <property type="entry name" value="OS09G0529350 PROTEIN"/>
    <property type="match status" value="1"/>
</dbReference>
<feature type="region of interest" description="Disordered" evidence="1">
    <location>
        <begin position="1"/>
        <end position="30"/>
    </location>
</feature>
<protein>
    <submittedName>
        <fullName evidence="3">Uncharacterized protein</fullName>
    </submittedName>
</protein>
<gene>
    <name evidence="3" type="ORF">Sango_2325500</name>
</gene>
<dbReference type="PANTHER" id="PTHR36383:SF1">
    <property type="entry name" value="PROTEIN, PUTATIVE-RELATED"/>
    <property type="match status" value="1"/>
</dbReference>
<dbReference type="AlphaFoldDB" id="A0AAE2BLM4"/>
<reference evidence="3" key="1">
    <citation type="submission" date="2020-06" db="EMBL/GenBank/DDBJ databases">
        <authorList>
            <person name="Li T."/>
            <person name="Hu X."/>
            <person name="Zhang T."/>
            <person name="Song X."/>
            <person name="Zhang H."/>
            <person name="Dai N."/>
            <person name="Sheng W."/>
            <person name="Hou X."/>
            <person name="Wei L."/>
        </authorList>
    </citation>
    <scope>NUCLEOTIDE SEQUENCE</scope>
    <source>
        <strain evidence="3">K16</strain>
        <tissue evidence="3">Leaf</tissue>
    </source>
</reference>
<evidence type="ECO:0000256" key="2">
    <source>
        <dbReference type="SAM" id="Phobius"/>
    </source>
</evidence>
<reference evidence="3" key="2">
    <citation type="journal article" date="2024" name="Plant">
        <title>Genomic evolution and insights into agronomic trait innovations of Sesamum species.</title>
        <authorList>
            <person name="Miao H."/>
            <person name="Wang L."/>
            <person name="Qu L."/>
            <person name="Liu H."/>
            <person name="Sun Y."/>
            <person name="Le M."/>
            <person name="Wang Q."/>
            <person name="Wei S."/>
            <person name="Zheng Y."/>
            <person name="Lin W."/>
            <person name="Duan Y."/>
            <person name="Cao H."/>
            <person name="Xiong S."/>
            <person name="Wang X."/>
            <person name="Wei L."/>
            <person name="Li C."/>
            <person name="Ma Q."/>
            <person name="Ju M."/>
            <person name="Zhao R."/>
            <person name="Li G."/>
            <person name="Mu C."/>
            <person name="Tian Q."/>
            <person name="Mei H."/>
            <person name="Zhang T."/>
            <person name="Gao T."/>
            <person name="Zhang H."/>
        </authorList>
    </citation>
    <scope>NUCLEOTIDE SEQUENCE</scope>
    <source>
        <strain evidence="3">K16</strain>
    </source>
</reference>
<name>A0AAE2BLM4_9LAMI</name>
<feature type="transmembrane region" description="Helical" evidence="2">
    <location>
        <begin position="73"/>
        <end position="95"/>
    </location>
</feature>
<proteinExistence type="predicted"/>
<evidence type="ECO:0000256" key="1">
    <source>
        <dbReference type="SAM" id="MobiDB-lite"/>
    </source>
</evidence>
<feature type="transmembrane region" description="Helical" evidence="2">
    <location>
        <begin position="47"/>
        <end position="67"/>
    </location>
</feature>
<keyword evidence="2" id="KW-0472">Membrane</keyword>
<organism evidence="3 4">
    <name type="scientific">Sesamum angolense</name>
    <dbReference type="NCBI Taxonomy" id="2727404"/>
    <lineage>
        <taxon>Eukaryota</taxon>
        <taxon>Viridiplantae</taxon>
        <taxon>Streptophyta</taxon>
        <taxon>Embryophyta</taxon>
        <taxon>Tracheophyta</taxon>
        <taxon>Spermatophyta</taxon>
        <taxon>Magnoliopsida</taxon>
        <taxon>eudicotyledons</taxon>
        <taxon>Gunneridae</taxon>
        <taxon>Pentapetalae</taxon>
        <taxon>asterids</taxon>
        <taxon>lamiids</taxon>
        <taxon>Lamiales</taxon>
        <taxon>Pedaliaceae</taxon>
        <taxon>Sesamum</taxon>
    </lineage>
</organism>
<feature type="transmembrane region" description="Helical" evidence="2">
    <location>
        <begin position="136"/>
        <end position="160"/>
    </location>
</feature>